<accession>A0A3B0S1X8</accession>
<gene>
    <name evidence="4" type="ORF">MNBD_ALPHA02-488</name>
</gene>
<dbReference type="InterPro" id="IPR036206">
    <property type="entry name" value="ThiamineP_synth_sf"/>
</dbReference>
<proteinExistence type="predicted"/>
<dbReference type="AlphaFoldDB" id="A0A3B0S1X8"/>
<protein>
    <recommendedName>
        <fullName evidence="3">Thiamine phosphate synthase/TenI domain-containing protein</fullName>
    </recommendedName>
</protein>
<comment type="pathway">
    <text evidence="1">Cofactor biosynthesis; thiamine diphosphate biosynthesis.</text>
</comment>
<dbReference type="CDD" id="cd00564">
    <property type="entry name" value="TMP_TenI"/>
    <property type="match status" value="1"/>
</dbReference>
<dbReference type="EMBL" id="UOED01000046">
    <property type="protein sequence ID" value="VAV89485.1"/>
    <property type="molecule type" value="Genomic_DNA"/>
</dbReference>
<dbReference type="InterPro" id="IPR013785">
    <property type="entry name" value="Aldolase_TIM"/>
</dbReference>
<dbReference type="GO" id="GO:0009228">
    <property type="term" value="P:thiamine biosynthetic process"/>
    <property type="evidence" value="ECO:0007669"/>
    <property type="project" value="UniProtKB-KW"/>
</dbReference>
<dbReference type="Gene3D" id="3.20.20.70">
    <property type="entry name" value="Aldolase class I"/>
    <property type="match status" value="1"/>
</dbReference>
<dbReference type="PANTHER" id="PTHR20857">
    <property type="entry name" value="THIAMINE-PHOSPHATE PYROPHOSPHORYLASE"/>
    <property type="match status" value="1"/>
</dbReference>
<reference evidence="4" key="1">
    <citation type="submission" date="2018-06" db="EMBL/GenBank/DDBJ databases">
        <authorList>
            <person name="Zhirakovskaya E."/>
        </authorList>
    </citation>
    <scope>NUCLEOTIDE SEQUENCE</scope>
</reference>
<sequence>MVLFMTLADMARRLNQEYMASRRNQKNMPAAFFITDQNAVPEPEKIIARLPEYCAVIFRDYDHPARENMGRKLSQFCQKRGLTFLVARDIYLAEKLLADGIHLPQGLMHLAPQIRAKHSRWIITAACHDMASVLQANKLPLDAALIAPVFPTLSHPGGVSLGLSMVRKMTASTTMPLYALGGVTCENAGDLAGSGIAGLAAIRGFKD</sequence>
<evidence type="ECO:0000256" key="2">
    <source>
        <dbReference type="ARBA" id="ARBA00022977"/>
    </source>
</evidence>
<feature type="domain" description="Thiamine phosphate synthase/TenI" evidence="3">
    <location>
        <begin position="55"/>
        <end position="204"/>
    </location>
</feature>
<dbReference type="GO" id="GO:0004789">
    <property type="term" value="F:thiamine-phosphate diphosphorylase activity"/>
    <property type="evidence" value="ECO:0007669"/>
    <property type="project" value="TreeGrafter"/>
</dbReference>
<keyword evidence="2" id="KW-0784">Thiamine biosynthesis</keyword>
<dbReference type="SUPFAM" id="SSF51391">
    <property type="entry name" value="Thiamin phosphate synthase"/>
    <property type="match status" value="1"/>
</dbReference>
<evidence type="ECO:0000313" key="4">
    <source>
        <dbReference type="EMBL" id="VAV89485.1"/>
    </source>
</evidence>
<organism evidence="4">
    <name type="scientific">hydrothermal vent metagenome</name>
    <dbReference type="NCBI Taxonomy" id="652676"/>
    <lineage>
        <taxon>unclassified sequences</taxon>
        <taxon>metagenomes</taxon>
        <taxon>ecological metagenomes</taxon>
    </lineage>
</organism>
<dbReference type="InterPro" id="IPR022998">
    <property type="entry name" value="ThiamineP_synth_TenI"/>
</dbReference>
<dbReference type="GO" id="GO:0005737">
    <property type="term" value="C:cytoplasm"/>
    <property type="evidence" value="ECO:0007669"/>
    <property type="project" value="TreeGrafter"/>
</dbReference>
<name>A0A3B0S1X8_9ZZZZ</name>
<evidence type="ECO:0000256" key="1">
    <source>
        <dbReference type="ARBA" id="ARBA00004948"/>
    </source>
</evidence>
<dbReference type="Pfam" id="PF02581">
    <property type="entry name" value="TMP-TENI"/>
    <property type="match status" value="1"/>
</dbReference>
<evidence type="ECO:0000259" key="3">
    <source>
        <dbReference type="Pfam" id="PF02581"/>
    </source>
</evidence>
<dbReference type="PANTHER" id="PTHR20857:SF15">
    <property type="entry name" value="THIAMINE-PHOSPHATE SYNTHASE"/>
    <property type="match status" value="1"/>
</dbReference>